<dbReference type="Proteomes" id="UP000244450">
    <property type="component" value="Unassembled WGS sequence"/>
</dbReference>
<dbReference type="AlphaFoldDB" id="A0A2T7BGM9"/>
<proteinExistence type="predicted"/>
<name>A0A2T7BGM9_9BACT</name>
<evidence type="ECO:0000313" key="2">
    <source>
        <dbReference type="Proteomes" id="UP000244450"/>
    </source>
</evidence>
<keyword evidence="2" id="KW-1185">Reference proteome</keyword>
<dbReference type="EMBL" id="QCYK01000002">
    <property type="protein sequence ID" value="PUZ25431.1"/>
    <property type="molecule type" value="Genomic_DNA"/>
</dbReference>
<organism evidence="1 2">
    <name type="scientific">Chitinophaga parva</name>
    <dbReference type="NCBI Taxonomy" id="2169414"/>
    <lineage>
        <taxon>Bacteria</taxon>
        <taxon>Pseudomonadati</taxon>
        <taxon>Bacteroidota</taxon>
        <taxon>Chitinophagia</taxon>
        <taxon>Chitinophagales</taxon>
        <taxon>Chitinophagaceae</taxon>
        <taxon>Chitinophaga</taxon>
    </lineage>
</organism>
<evidence type="ECO:0000313" key="1">
    <source>
        <dbReference type="EMBL" id="PUZ25431.1"/>
    </source>
</evidence>
<comment type="caution">
    <text evidence="1">The sequence shown here is derived from an EMBL/GenBank/DDBJ whole genome shotgun (WGS) entry which is preliminary data.</text>
</comment>
<reference evidence="1 2" key="1">
    <citation type="submission" date="2018-04" db="EMBL/GenBank/DDBJ databases">
        <title>Chitinophaga fuyangensis sp. nov., isolated from soil in a chemical factory.</title>
        <authorList>
            <person name="Chen K."/>
        </authorList>
    </citation>
    <scope>NUCLEOTIDE SEQUENCE [LARGE SCALE GENOMIC DNA]</scope>
    <source>
        <strain evidence="1 2">LY-1</strain>
    </source>
</reference>
<gene>
    <name evidence="1" type="ORF">DCC81_14165</name>
</gene>
<protein>
    <submittedName>
        <fullName evidence="1">Uncharacterized protein</fullName>
    </submittedName>
</protein>
<accession>A0A2T7BGM9</accession>
<sequence length="62" mass="7161">MNLDSNNIRRLSVPRRKRSAVVDLVRGPLAGGGRFLIIDFLLAPNMMPFRHTMYIITFKFLI</sequence>